<organism evidence="1 2">
    <name type="scientific">Hypoxylon rubiginosum</name>
    <dbReference type="NCBI Taxonomy" id="110542"/>
    <lineage>
        <taxon>Eukaryota</taxon>
        <taxon>Fungi</taxon>
        <taxon>Dikarya</taxon>
        <taxon>Ascomycota</taxon>
        <taxon>Pezizomycotina</taxon>
        <taxon>Sordariomycetes</taxon>
        <taxon>Xylariomycetidae</taxon>
        <taxon>Xylariales</taxon>
        <taxon>Hypoxylaceae</taxon>
        <taxon>Hypoxylon</taxon>
    </lineage>
</organism>
<comment type="caution">
    <text evidence="1">The sequence shown here is derived from an EMBL/GenBank/DDBJ whole genome shotgun (WGS) entry which is preliminary data.</text>
</comment>
<evidence type="ECO:0000313" key="2">
    <source>
        <dbReference type="Proteomes" id="UP001497680"/>
    </source>
</evidence>
<accession>A0ACC0CMV4</accession>
<sequence length="529" mass="59371">MTDINVPSLSSSDLLIVFITICPLLIITNAIYNLVFHPLAHVPGPFFARASGIPAWYHTYRGKRHIWLREQFQIYGSKFRPEPNTVLFCDPKAYTDIHSMKSNVRRSHFYTAWRRGDGDQSVLNSVDTAMHARKRSLLSQSFTEKSVRAASGFIVKHVDRWNQLLADSNDWSAPVDMAESIDALAFDIIGDLALGRSFGIKEPGDNALKVVPNSIHEYMKFYNTIARSPFLNLVLWLKPRGLDRLVAIATPPTARQYLQFLYDSVTERLSLQAEQASKPEGERRQDMFYFMCEARDPSTDLPGHDEKSLRSESNTLLVAGSDTVAVTLSSLFFYLTGDPRRCQKLTHEIRSTFSSADDIVHGPKLSSCIYLRACIDEGMRLSPPVPGELSREVLPGGIIIKGEFFPPGTIVGTTEWANSRNRKVYGDPDVFRPERWIAGESVTKDEVARLRSNFHPFTSGTFSCLGKNLAMIELMITVARTLHRLDVRREPGSTVGGGADPKQYELIDAFTAVRHGPVVQFRKKVASLN</sequence>
<evidence type="ECO:0000313" key="1">
    <source>
        <dbReference type="EMBL" id="KAI6081653.1"/>
    </source>
</evidence>
<reference evidence="1 2" key="1">
    <citation type="journal article" date="2022" name="New Phytol.">
        <title>Ecological generalism drives hyperdiversity of secondary metabolite gene clusters in xylarialean endophytes.</title>
        <authorList>
            <person name="Franco M.E.E."/>
            <person name="Wisecaver J.H."/>
            <person name="Arnold A.E."/>
            <person name="Ju Y.M."/>
            <person name="Slot J.C."/>
            <person name="Ahrendt S."/>
            <person name="Moore L.P."/>
            <person name="Eastman K.E."/>
            <person name="Scott K."/>
            <person name="Konkel Z."/>
            <person name="Mondo S.J."/>
            <person name="Kuo A."/>
            <person name="Hayes R.D."/>
            <person name="Haridas S."/>
            <person name="Andreopoulos B."/>
            <person name="Riley R."/>
            <person name="LaButti K."/>
            <person name="Pangilinan J."/>
            <person name="Lipzen A."/>
            <person name="Amirebrahimi M."/>
            <person name="Yan J."/>
            <person name="Adam C."/>
            <person name="Keymanesh K."/>
            <person name="Ng V."/>
            <person name="Louie K."/>
            <person name="Northen T."/>
            <person name="Drula E."/>
            <person name="Henrissat B."/>
            <person name="Hsieh H.M."/>
            <person name="Youens-Clark K."/>
            <person name="Lutzoni F."/>
            <person name="Miadlikowska J."/>
            <person name="Eastwood D.C."/>
            <person name="Hamelin R.C."/>
            <person name="Grigoriev I.V."/>
            <person name="U'Ren J.M."/>
        </authorList>
    </citation>
    <scope>NUCLEOTIDE SEQUENCE [LARGE SCALE GENOMIC DNA]</scope>
    <source>
        <strain evidence="1 2">ER1909</strain>
    </source>
</reference>
<keyword evidence="2" id="KW-1185">Reference proteome</keyword>
<dbReference type="EMBL" id="MU394389">
    <property type="protein sequence ID" value="KAI6081653.1"/>
    <property type="molecule type" value="Genomic_DNA"/>
</dbReference>
<proteinExistence type="predicted"/>
<gene>
    <name evidence="1" type="ORF">F4821DRAFT_272984</name>
</gene>
<name>A0ACC0CMV4_9PEZI</name>
<dbReference type="Proteomes" id="UP001497680">
    <property type="component" value="Unassembled WGS sequence"/>
</dbReference>
<protein>
    <submittedName>
        <fullName evidence="1">Cytochrome P450 monooxygenase-like protein</fullName>
    </submittedName>
</protein>